<dbReference type="Pfam" id="PF19263">
    <property type="entry name" value="DUF5906"/>
    <property type="match status" value="1"/>
</dbReference>
<keyword evidence="1" id="KW-0547">Nucleotide-binding</keyword>
<proteinExistence type="predicted"/>
<dbReference type="Gene3D" id="3.40.50.300">
    <property type="entry name" value="P-loop containing nucleotide triphosphate hydrolases"/>
    <property type="match status" value="1"/>
</dbReference>
<evidence type="ECO:0000313" key="5">
    <source>
        <dbReference type="EMBL" id="CVK19193.1"/>
    </source>
</evidence>
<dbReference type="EMBL" id="FCOW01000008">
    <property type="protein sequence ID" value="CVK19193.1"/>
    <property type="molecule type" value="Genomic_DNA"/>
</dbReference>
<organism evidence="5 6">
    <name type="scientific">Sporomusa sphaeroides DSM 2875</name>
    <dbReference type="NCBI Taxonomy" id="1337886"/>
    <lineage>
        <taxon>Bacteria</taxon>
        <taxon>Bacillati</taxon>
        <taxon>Bacillota</taxon>
        <taxon>Negativicutes</taxon>
        <taxon>Selenomonadales</taxon>
        <taxon>Sporomusaceae</taxon>
        <taxon>Sporomusa</taxon>
    </lineage>
</organism>
<dbReference type="InterPro" id="IPR051620">
    <property type="entry name" value="ORF904-like_C"/>
</dbReference>
<dbReference type="InterPro" id="IPR045455">
    <property type="entry name" value="NrS-1_pol-like_helicase"/>
</dbReference>
<evidence type="ECO:0000256" key="2">
    <source>
        <dbReference type="ARBA" id="ARBA00022801"/>
    </source>
</evidence>
<gene>
    <name evidence="5" type="ORF">SSPH_01842</name>
</gene>
<reference evidence="5 6" key="1">
    <citation type="submission" date="2016-01" db="EMBL/GenBank/DDBJ databases">
        <authorList>
            <person name="Brown R."/>
        </authorList>
    </citation>
    <scope>NUCLEOTIDE SEQUENCE [LARGE SCALE GENOMIC DNA]</scope>
    <source>
        <strain evidence="5">Sporomusa sphaeroides DSM 2875</strain>
    </source>
</reference>
<dbReference type="PANTHER" id="PTHR35372">
    <property type="entry name" value="ATP BINDING PROTEIN-RELATED"/>
    <property type="match status" value="1"/>
</dbReference>
<comment type="caution">
    <text evidence="5">The sequence shown here is derived from an EMBL/GenBank/DDBJ whole genome shotgun (WGS) entry which is preliminary data.</text>
</comment>
<dbReference type="InterPro" id="IPR014015">
    <property type="entry name" value="Helicase_SF3_DNA-vir"/>
</dbReference>
<evidence type="ECO:0000313" key="6">
    <source>
        <dbReference type="Proteomes" id="UP000245702"/>
    </source>
</evidence>
<name>A0ABP2CAK8_9FIRM</name>
<dbReference type="SMART" id="SM00885">
    <property type="entry name" value="D5_N"/>
    <property type="match status" value="1"/>
</dbReference>
<keyword evidence="2" id="KW-0378">Hydrolase</keyword>
<feature type="domain" description="SF3 helicase" evidence="4">
    <location>
        <begin position="351"/>
        <end position="505"/>
    </location>
</feature>
<sequence>MIQGYILLNEKIPKHGQKLTDPNFVPLTVPPEHKDYGGVLKPDVVKVDIDNPEIFQKAVKMINDQNIKCNILETTRGGHLYFKNSVMTTNKSNCSAASGLLCEWKLGLKHEFSPVRVNGIDRHWLQGSLTNDDIDEIPKWLLPLPNGTADSFSKMEEGSGRNQALFNYILTLQSNDFSVEEIKETIRIINKYVLKTPLSDREVETILRDDSFKKQSFFRRTKFLHEKFAAYMKSNHHMIKLDGKLNIYTEGIYVSEGYEIEKNMIKHIPSLTDAQRREVLKHLMLICENRQAADLHLIAFKNGIYNVRDDSFSDFSPNVIITNKIDWSYNPAAYSKLADRTINKIACEDNEIRMLLEEVIGYTFYRRNELGKAFILLGDKQNGKSTYIDMIKTMLGDNNISALDLKNLSDRFNKAMLYKKMANLGDDIDDDFITDTSTFKKVVTGDTMQGENKGEKPFNFNPYCKLIFSANRIPKIKDPTGATIRRLIIIPFNAKFTDKEADFDPYIKYKLREPESIEYLILLGIQGLKRILQNRKFTISNEIEQELNEYEEQNNPVKAFLSEIGHESILREITDEVFSRFKSWCSVNSHRYDYDVRKFTGDVNKITGFKSDRIRPPKESYWNGKKDKINIFILDVK</sequence>
<dbReference type="InterPro" id="IPR014818">
    <property type="entry name" value="Phage/plasmid_primase_P4_C"/>
</dbReference>
<keyword evidence="3" id="KW-0067">ATP-binding</keyword>
<dbReference type="Proteomes" id="UP000245702">
    <property type="component" value="Unassembled WGS sequence"/>
</dbReference>
<evidence type="ECO:0000256" key="1">
    <source>
        <dbReference type="ARBA" id="ARBA00022741"/>
    </source>
</evidence>
<dbReference type="PROSITE" id="PS51206">
    <property type="entry name" value="SF3_HELICASE_1"/>
    <property type="match status" value="1"/>
</dbReference>
<evidence type="ECO:0000259" key="4">
    <source>
        <dbReference type="PROSITE" id="PS51206"/>
    </source>
</evidence>
<dbReference type="NCBIfam" id="TIGR01613">
    <property type="entry name" value="primase_Cterm"/>
    <property type="match status" value="1"/>
</dbReference>
<dbReference type="RefSeq" id="WP_075756230.1">
    <property type="nucleotide sequence ID" value="NZ_CP146991.1"/>
</dbReference>
<dbReference type="SUPFAM" id="SSF52540">
    <property type="entry name" value="P-loop containing nucleoside triphosphate hydrolases"/>
    <property type="match status" value="1"/>
</dbReference>
<dbReference type="PANTHER" id="PTHR35372:SF2">
    <property type="entry name" value="SF3 HELICASE DOMAIN-CONTAINING PROTEIN"/>
    <property type="match status" value="1"/>
</dbReference>
<dbReference type="Pfam" id="PF08706">
    <property type="entry name" value="D5_N"/>
    <property type="match status" value="1"/>
</dbReference>
<protein>
    <recommendedName>
        <fullName evidence="4">SF3 helicase domain-containing protein</fullName>
    </recommendedName>
</protein>
<dbReference type="InterPro" id="IPR006500">
    <property type="entry name" value="Helicase_put_C_phage/plasmid"/>
</dbReference>
<evidence type="ECO:0000256" key="3">
    <source>
        <dbReference type="ARBA" id="ARBA00022840"/>
    </source>
</evidence>
<accession>A0ABP2CAK8</accession>
<keyword evidence="6" id="KW-1185">Reference proteome</keyword>
<dbReference type="InterPro" id="IPR027417">
    <property type="entry name" value="P-loop_NTPase"/>
</dbReference>